<dbReference type="GO" id="GO:0003677">
    <property type="term" value="F:DNA binding"/>
    <property type="evidence" value="ECO:0007669"/>
    <property type="project" value="UniProtKB-KW"/>
</dbReference>
<dbReference type="PANTHER" id="PTHR46910">
    <property type="entry name" value="TRANSCRIPTION FACTOR PDR1"/>
    <property type="match status" value="1"/>
</dbReference>
<organism evidence="6 7">
    <name type="scientific">Cetraspora pellucida</name>
    <dbReference type="NCBI Taxonomy" id="1433469"/>
    <lineage>
        <taxon>Eukaryota</taxon>
        <taxon>Fungi</taxon>
        <taxon>Fungi incertae sedis</taxon>
        <taxon>Mucoromycota</taxon>
        <taxon>Glomeromycotina</taxon>
        <taxon>Glomeromycetes</taxon>
        <taxon>Diversisporales</taxon>
        <taxon>Gigasporaceae</taxon>
        <taxon>Cetraspora</taxon>
    </lineage>
</organism>
<reference evidence="6" key="1">
    <citation type="submission" date="2021-06" db="EMBL/GenBank/DDBJ databases">
        <authorList>
            <person name="Kallberg Y."/>
            <person name="Tangrot J."/>
            <person name="Rosling A."/>
        </authorList>
    </citation>
    <scope>NUCLEOTIDE SEQUENCE</scope>
    <source>
        <strain evidence="6">FL966</strain>
    </source>
</reference>
<proteinExistence type="predicted"/>
<feature type="domain" description="Zn(2)-C6 fungal-type" evidence="5">
    <location>
        <begin position="13"/>
        <end position="42"/>
    </location>
</feature>
<dbReference type="Gene3D" id="4.10.240.10">
    <property type="entry name" value="Zn(2)-C6 fungal-type DNA-binding domain"/>
    <property type="match status" value="1"/>
</dbReference>
<evidence type="ECO:0000313" key="6">
    <source>
        <dbReference type="EMBL" id="CAG8518696.1"/>
    </source>
</evidence>
<accession>A0A9N9A6R5</accession>
<dbReference type="EMBL" id="CAJVQA010001557">
    <property type="protein sequence ID" value="CAG8518696.1"/>
    <property type="molecule type" value="Genomic_DNA"/>
</dbReference>
<dbReference type="GO" id="GO:0000981">
    <property type="term" value="F:DNA-binding transcription factor activity, RNA polymerase II-specific"/>
    <property type="evidence" value="ECO:0007669"/>
    <property type="project" value="InterPro"/>
</dbReference>
<dbReference type="PROSITE" id="PS50048">
    <property type="entry name" value="ZN2_CY6_FUNGAL_2"/>
    <property type="match status" value="1"/>
</dbReference>
<evidence type="ECO:0000256" key="3">
    <source>
        <dbReference type="ARBA" id="ARBA00023125"/>
    </source>
</evidence>
<comment type="caution">
    <text evidence="6">The sequence shown here is derived from an EMBL/GenBank/DDBJ whole genome shotgun (WGS) entry which is preliminary data.</text>
</comment>
<evidence type="ECO:0000256" key="4">
    <source>
        <dbReference type="ARBA" id="ARBA00023242"/>
    </source>
</evidence>
<evidence type="ECO:0000256" key="1">
    <source>
        <dbReference type="ARBA" id="ARBA00004123"/>
    </source>
</evidence>
<protein>
    <submittedName>
        <fullName evidence="6">16610_t:CDS:1</fullName>
    </submittedName>
</protein>
<evidence type="ECO:0000256" key="2">
    <source>
        <dbReference type="ARBA" id="ARBA00022723"/>
    </source>
</evidence>
<dbReference type="OrthoDB" id="1393670at2759"/>
<dbReference type="GO" id="GO:0005634">
    <property type="term" value="C:nucleus"/>
    <property type="evidence" value="ECO:0007669"/>
    <property type="project" value="UniProtKB-SubCell"/>
</dbReference>
<dbReference type="InterPro" id="IPR036864">
    <property type="entry name" value="Zn2-C6_fun-type_DNA-bd_sf"/>
</dbReference>
<dbReference type="Pfam" id="PF00172">
    <property type="entry name" value="Zn_clus"/>
    <property type="match status" value="1"/>
</dbReference>
<keyword evidence="3" id="KW-0238">DNA-binding</keyword>
<keyword evidence="4" id="KW-0539">Nucleus</keyword>
<dbReference type="CDD" id="cd00067">
    <property type="entry name" value="GAL4"/>
    <property type="match status" value="1"/>
</dbReference>
<dbReference type="PANTHER" id="PTHR46910:SF3">
    <property type="entry name" value="HALOTOLERANCE PROTEIN 9-RELATED"/>
    <property type="match status" value="1"/>
</dbReference>
<dbReference type="SUPFAM" id="SSF57701">
    <property type="entry name" value="Zn2/Cys6 DNA-binding domain"/>
    <property type="match status" value="1"/>
</dbReference>
<dbReference type="GO" id="GO:0008270">
    <property type="term" value="F:zinc ion binding"/>
    <property type="evidence" value="ECO:0007669"/>
    <property type="project" value="InterPro"/>
</dbReference>
<evidence type="ECO:0000259" key="5">
    <source>
        <dbReference type="PROSITE" id="PS50048"/>
    </source>
</evidence>
<dbReference type="AlphaFoldDB" id="A0A9N9A6R5"/>
<keyword evidence="2" id="KW-0479">Metal-binding</keyword>
<keyword evidence="7" id="KW-1185">Reference proteome</keyword>
<comment type="subcellular location">
    <subcellularLocation>
        <location evidence="1">Nucleus</location>
    </subcellularLocation>
</comment>
<dbReference type="Proteomes" id="UP000789759">
    <property type="component" value="Unassembled WGS sequence"/>
</dbReference>
<dbReference type="InterPro" id="IPR050987">
    <property type="entry name" value="AtrR-like"/>
</dbReference>
<sequence>MSSGKLRSYATNACTNCQKRHVKCSGVVTCTNCKNRNLDCEFKLSKKRGPKPKPKNKMVKKTLFVPKQEYDSGLSLTLSDKLSDNQQLSNEIVNPMQDHAFQNATFIDKTFKNSYTTESFFYNGSLNNLPYTPTTSTFDSLSFIASNSNFYKEHSY</sequence>
<dbReference type="SMART" id="SM00066">
    <property type="entry name" value="GAL4"/>
    <property type="match status" value="1"/>
</dbReference>
<gene>
    <name evidence="6" type="ORF">CPELLU_LOCUS3278</name>
</gene>
<name>A0A9N9A6R5_9GLOM</name>
<evidence type="ECO:0000313" key="7">
    <source>
        <dbReference type="Proteomes" id="UP000789759"/>
    </source>
</evidence>
<dbReference type="InterPro" id="IPR001138">
    <property type="entry name" value="Zn2Cys6_DnaBD"/>
</dbReference>